<organism evidence="1 2">
    <name type="scientific">Phoenix dactylifera</name>
    <name type="common">Date palm</name>
    <dbReference type="NCBI Taxonomy" id="42345"/>
    <lineage>
        <taxon>Eukaryota</taxon>
        <taxon>Viridiplantae</taxon>
        <taxon>Streptophyta</taxon>
        <taxon>Embryophyta</taxon>
        <taxon>Tracheophyta</taxon>
        <taxon>Spermatophyta</taxon>
        <taxon>Magnoliopsida</taxon>
        <taxon>Liliopsida</taxon>
        <taxon>Arecaceae</taxon>
        <taxon>Coryphoideae</taxon>
        <taxon>Phoeniceae</taxon>
        <taxon>Phoenix</taxon>
    </lineage>
</organism>
<reference evidence="1" key="1">
    <citation type="journal article" date="2019" name="Nat. Commun.">
        <title>Genome-wide association mapping of date palm fruit traits.</title>
        <authorList>
            <person name="Hazzouri K.M."/>
            <person name="Gros-Balthazard M."/>
            <person name="Flowers J.M."/>
            <person name="Copetti D."/>
            <person name="Lemansour A."/>
            <person name="Lebrun M."/>
            <person name="Masmoudi K."/>
            <person name="Ferrand S."/>
            <person name="Dhar M.I."/>
            <person name="Fresquez Z.A."/>
            <person name="Rosas U."/>
            <person name="Zhang J."/>
            <person name="Talag J."/>
            <person name="Lee S."/>
            <person name="Kudrna D."/>
            <person name="Powell R.F."/>
            <person name="Leitch I.J."/>
            <person name="Krueger R.R."/>
            <person name="Wing R.A."/>
            <person name="Amiri K.M.A."/>
            <person name="Purugganan M.D."/>
        </authorList>
    </citation>
    <scope>NUCLEOTIDE SEQUENCE [LARGE SCALE GENOMIC DNA]</scope>
    <source>
        <strain evidence="1">cv. Khalas</strain>
    </source>
</reference>
<protein>
    <submittedName>
        <fullName evidence="2">Uncharacterized protein LOC120110467</fullName>
    </submittedName>
</protein>
<proteinExistence type="predicted"/>
<dbReference type="RefSeq" id="XP_038981448.1">
    <property type="nucleotide sequence ID" value="XM_039125520.1"/>
</dbReference>
<dbReference type="OrthoDB" id="693418at2759"/>
<evidence type="ECO:0000313" key="2">
    <source>
        <dbReference type="RefSeq" id="XP_038981448.1"/>
    </source>
</evidence>
<evidence type="ECO:0000313" key="1">
    <source>
        <dbReference type="Proteomes" id="UP000228380"/>
    </source>
</evidence>
<dbReference type="KEGG" id="pda:120110467"/>
<accession>A0A8B9ABY9</accession>
<reference evidence="2" key="2">
    <citation type="submission" date="2025-08" db="UniProtKB">
        <authorList>
            <consortium name="RefSeq"/>
        </authorList>
    </citation>
    <scope>IDENTIFICATION</scope>
    <source>
        <tissue evidence="2">Young leaves</tissue>
    </source>
</reference>
<dbReference type="AlphaFoldDB" id="A0A8B9ABY9"/>
<dbReference type="Proteomes" id="UP000228380">
    <property type="component" value="Chromosome 4"/>
</dbReference>
<dbReference type="PANTHER" id="PTHR33116">
    <property type="entry name" value="REVERSE TRANSCRIPTASE ZINC-BINDING DOMAIN-CONTAINING PROTEIN-RELATED-RELATED"/>
    <property type="match status" value="1"/>
</dbReference>
<name>A0A8B9ABY9_PHODC</name>
<gene>
    <name evidence="2" type="primary">LOC120110467</name>
</gene>
<dbReference type="GeneID" id="120110467"/>
<sequence>MTSLQLPAGVIDRIDRKRRSSLWRRDSTCGGGHSLAEWDNICRQKRLRGLGVLNLRLMKHCVLTKWWWRFYTETERPWRKLINRLYFTHKTPSQASKTSIRKASPVWKSVVNTQSWFFASIFLSLGNGNQIAFWHDPWLTREPLKVVFPITFALTRKPDVSVASYLRQSDVWNSMSPTTNGRGREEHPLMRKTKLNGNGMLTESSQFEDVISFSYMVGFLPILQKSTGNSHNILLAKLPQQHFDGRESPKEKLDCTGYMPIVRNRRRTRQPPISKLQVCKFNLAEVQHEKFHVPFATYEQGKVDKEEKYRSKGKEGC</sequence>
<keyword evidence="1" id="KW-1185">Reference proteome</keyword>
<dbReference type="PANTHER" id="PTHR33116:SF78">
    <property type="entry name" value="OS12G0587133 PROTEIN"/>
    <property type="match status" value="1"/>
</dbReference>